<comment type="caution">
    <text evidence="2">The sequence shown here is derived from an EMBL/GenBank/DDBJ whole genome shotgun (WGS) entry which is preliminary data.</text>
</comment>
<sequence length="42" mass="4675">MPRSASARPGTAAPGRPVRESERMPAQMEVVADLQRVPDDWR</sequence>
<proteinExistence type="predicted"/>
<evidence type="ECO:0000313" key="3">
    <source>
        <dbReference type="Proteomes" id="UP001595851"/>
    </source>
</evidence>
<dbReference type="Proteomes" id="UP001595851">
    <property type="component" value="Unassembled WGS sequence"/>
</dbReference>
<evidence type="ECO:0000313" key="2">
    <source>
        <dbReference type="EMBL" id="MFC4011941.1"/>
    </source>
</evidence>
<keyword evidence="3" id="KW-1185">Reference proteome</keyword>
<organism evidence="2 3">
    <name type="scientific">Nonomuraea purpurea</name>
    <dbReference type="NCBI Taxonomy" id="1849276"/>
    <lineage>
        <taxon>Bacteria</taxon>
        <taxon>Bacillati</taxon>
        <taxon>Actinomycetota</taxon>
        <taxon>Actinomycetes</taxon>
        <taxon>Streptosporangiales</taxon>
        <taxon>Streptosporangiaceae</taxon>
        <taxon>Nonomuraea</taxon>
    </lineage>
</organism>
<gene>
    <name evidence="2" type="ORF">ACFOY2_32240</name>
</gene>
<reference evidence="3" key="1">
    <citation type="journal article" date="2019" name="Int. J. Syst. Evol. Microbiol.">
        <title>The Global Catalogue of Microorganisms (GCM) 10K type strain sequencing project: providing services to taxonomists for standard genome sequencing and annotation.</title>
        <authorList>
            <consortium name="The Broad Institute Genomics Platform"/>
            <consortium name="The Broad Institute Genome Sequencing Center for Infectious Disease"/>
            <person name="Wu L."/>
            <person name="Ma J."/>
        </authorList>
    </citation>
    <scope>NUCLEOTIDE SEQUENCE [LARGE SCALE GENOMIC DNA]</scope>
    <source>
        <strain evidence="3">TBRC 1276</strain>
    </source>
</reference>
<evidence type="ECO:0000256" key="1">
    <source>
        <dbReference type="SAM" id="MobiDB-lite"/>
    </source>
</evidence>
<protein>
    <submittedName>
        <fullName evidence="2">Uncharacterized protein</fullName>
    </submittedName>
</protein>
<accession>A0ABV8GDD0</accession>
<feature type="region of interest" description="Disordered" evidence="1">
    <location>
        <begin position="1"/>
        <end position="29"/>
    </location>
</feature>
<dbReference type="EMBL" id="JBHSBI010000018">
    <property type="protein sequence ID" value="MFC4011941.1"/>
    <property type="molecule type" value="Genomic_DNA"/>
</dbReference>
<dbReference type="RefSeq" id="WP_379531866.1">
    <property type="nucleotide sequence ID" value="NZ_JBHSBI010000018.1"/>
</dbReference>
<name>A0ABV8GDD0_9ACTN</name>